<accession>A0ACB6Q9J4</accession>
<proteinExistence type="predicted"/>
<sequence>MAKLHTFLYSTGSNLKSFSLFSKLPPNLQTKIFTLAAPPPRTHFLEIYNYQKLSHKSQNVRIRYIPPLPALFHTTHVSRVAIMAFHGGEIISLHTPPLNKTFFYFNFAYDIVFLSSRFLGPEPTSSFEKSIAPSTDFTETFRLRAMEGLMPFQHLKRLRRVVLTYSGHDEYKMFTYHLRWFKNLEVLYIAMVDWWSERQVKRAVRKGKIKVGAIREAIQGRLEKYKGEETDDDEDEDHSEEGVEEKKEIRVVEVELRLDE</sequence>
<evidence type="ECO:0000313" key="2">
    <source>
        <dbReference type="Proteomes" id="UP000799755"/>
    </source>
</evidence>
<keyword evidence="2" id="KW-1185">Reference proteome</keyword>
<dbReference type="EMBL" id="MU003548">
    <property type="protein sequence ID" value="KAF2463624.1"/>
    <property type="molecule type" value="Genomic_DNA"/>
</dbReference>
<gene>
    <name evidence="1" type="ORF">BDR25DRAFT_319831</name>
</gene>
<reference evidence="1" key="1">
    <citation type="journal article" date="2020" name="Stud. Mycol.">
        <title>101 Dothideomycetes genomes: a test case for predicting lifestyles and emergence of pathogens.</title>
        <authorList>
            <person name="Haridas S."/>
            <person name="Albert R."/>
            <person name="Binder M."/>
            <person name="Bloem J."/>
            <person name="Labutti K."/>
            <person name="Salamov A."/>
            <person name="Andreopoulos B."/>
            <person name="Baker S."/>
            <person name="Barry K."/>
            <person name="Bills G."/>
            <person name="Bluhm B."/>
            <person name="Cannon C."/>
            <person name="Castanera R."/>
            <person name="Culley D."/>
            <person name="Daum C."/>
            <person name="Ezra D."/>
            <person name="Gonzalez J."/>
            <person name="Henrissat B."/>
            <person name="Kuo A."/>
            <person name="Liang C."/>
            <person name="Lipzen A."/>
            <person name="Lutzoni F."/>
            <person name="Magnuson J."/>
            <person name="Mondo S."/>
            <person name="Nolan M."/>
            <person name="Ohm R."/>
            <person name="Pangilinan J."/>
            <person name="Park H.-J."/>
            <person name="Ramirez L."/>
            <person name="Alfaro M."/>
            <person name="Sun H."/>
            <person name="Tritt A."/>
            <person name="Yoshinaga Y."/>
            <person name="Zwiers L.-H."/>
            <person name="Turgeon B."/>
            <person name="Goodwin S."/>
            <person name="Spatafora J."/>
            <person name="Crous P."/>
            <person name="Grigoriev I."/>
        </authorList>
    </citation>
    <scope>NUCLEOTIDE SEQUENCE</scope>
    <source>
        <strain evidence="1">ATCC 200398</strain>
    </source>
</reference>
<name>A0ACB6Q9J4_9PLEO</name>
<comment type="caution">
    <text evidence="1">The sequence shown here is derived from an EMBL/GenBank/DDBJ whole genome shotgun (WGS) entry which is preliminary data.</text>
</comment>
<organism evidence="1 2">
    <name type="scientific">Lindgomyces ingoldianus</name>
    <dbReference type="NCBI Taxonomy" id="673940"/>
    <lineage>
        <taxon>Eukaryota</taxon>
        <taxon>Fungi</taxon>
        <taxon>Dikarya</taxon>
        <taxon>Ascomycota</taxon>
        <taxon>Pezizomycotina</taxon>
        <taxon>Dothideomycetes</taxon>
        <taxon>Pleosporomycetidae</taxon>
        <taxon>Pleosporales</taxon>
        <taxon>Lindgomycetaceae</taxon>
        <taxon>Lindgomyces</taxon>
    </lineage>
</organism>
<evidence type="ECO:0000313" key="1">
    <source>
        <dbReference type="EMBL" id="KAF2463624.1"/>
    </source>
</evidence>
<protein>
    <submittedName>
        <fullName evidence="1">Uncharacterized protein</fullName>
    </submittedName>
</protein>
<dbReference type="Proteomes" id="UP000799755">
    <property type="component" value="Unassembled WGS sequence"/>
</dbReference>